<dbReference type="GO" id="GO:0005768">
    <property type="term" value="C:endosome"/>
    <property type="evidence" value="ECO:0007669"/>
    <property type="project" value="TreeGrafter"/>
</dbReference>
<dbReference type="Pfam" id="PF23356">
    <property type="entry name" value="TPR_PEP5_VPS11"/>
    <property type="match status" value="1"/>
</dbReference>
<feature type="domain" description="Vacuolar protein sorting protein 11 C-terminal" evidence="7">
    <location>
        <begin position="631"/>
        <end position="657"/>
    </location>
</feature>
<dbReference type="GO" id="GO:0030897">
    <property type="term" value="C:HOPS complex"/>
    <property type="evidence" value="ECO:0007669"/>
    <property type="project" value="TreeGrafter"/>
</dbReference>
<dbReference type="GO" id="GO:0048284">
    <property type="term" value="P:organelle fusion"/>
    <property type="evidence" value="ECO:0007669"/>
    <property type="project" value="TreeGrafter"/>
</dbReference>
<evidence type="ECO:0000256" key="4">
    <source>
        <dbReference type="ARBA" id="ARBA00022833"/>
    </source>
</evidence>
<accession>A0A6S8ZW68</accession>
<name>A0A6S8ZW68_9STRA</name>
<dbReference type="GO" id="GO:0007033">
    <property type="term" value="P:vacuole organization"/>
    <property type="evidence" value="ECO:0007669"/>
    <property type="project" value="TreeGrafter"/>
</dbReference>
<sequence>MDKAGASYSLVATTDSKSGRDAVDIYDATNKLVAFHVLLSPGHRALRAAGVTTFPTTVSDGNMRGGRSSAVVFTSGGTIVTLTEKVTSDKVNLLVQKNLYSAAISMAFADPAYKPSDITALYRRHAEHLYRKGDFSGSMDQFIYTIGSLEPSHVIFRYLDAPKIPLLAKYLEELRSRDLATPVHNELLRTCYLKLNDTGAAEKIAAAASASMDASSCASIVSSLAQNPTEALATICSFEAPQAAESLVVHGATLARALPRETAGVVVSLCDGSYSPSALADAAAGSSSASRRGVGVGDTPAILEDSIQSAENRPQLCDRYPVHLFSSAFLENPKLLRLILAHCKKQKCFLSPSLQRTLLELTLEEWNNAKRTGDAEVEKIRQNEAIATLTDPNVDEIGDYEALVIVQSAGFTEGEVLLYEKLQMTPLLLEQYAKDGGDRARRQMLAMCRSDPELLADVLGYFVVMAAQKSGLEGHVDNESITSDNEAEEILEDIRETLLMARDQGVLPPARIARILAGEGVGQFSSDQPTRFNGSGHSVPLSVALDYVGDILDESSKDISRLRSDVEEYTQLCNSMEAEIDSLLSASALHAPPEDVLKSPLAHVNIEEMYNTVRETIEDTAVYVSNSENIQEEFWRDMNHSEDRFDTIAHYFGKGIMK</sequence>
<dbReference type="GO" id="GO:0030674">
    <property type="term" value="F:protein-macromolecule adaptor activity"/>
    <property type="evidence" value="ECO:0007669"/>
    <property type="project" value="TreeGrafter"/>
</dbReference>
<keyword evidence="5" id="KW-0472">Membrane</keyword>
<evidence type="ECO:0000256" key="3">
    <source>
        <dbReference type="ARBA" id="ARBA00022771"/>
    </source>
</evidence>
<evidence type="ECO:0000256" key="1">
    <source>
        <dbReference type="ARBA" id="ARBA00004184"/>
    </source>
</evidence>
<dbReference type="InterPro" id="IPR024763">
    <property type="entry name" value="VPS11_C"/>
</dbReference>
<dbReference type="GO" id="GO:0007032">
    <property type="term" value="P:endosome organization"/>
    <property type="evidence" value="ECO:0007669"/>
    <property type="project" value="TreeGrafter"/>
</dbReference>
<evidence type="ECO:0000256" key="6">
    <source>
        <dbReference type="SAM" id="Coils"/>
    </source>
</evidence>
<gene>
    <name evidence="8" type="ORF">DBRI00130_LOCUS9305</name>
</gene>
<dbReference type="GO" id="GO:0006904">
    <property type="term" value="P:vesicle docking involved in exocytosis"/>
    <property type="evidence" value="ECO:0007669"/>
    <property type="project" value="TreeGrafter"/>
</dbReference>
<dbReference type="PANTHER" id="PTHR23323">
    <property type="entry name" value="VACUOLAR PROTEIN SORTING-ASSOCIATED PROTEIN"/>
    <property type="match status" value="1"/>
</dbReference>
<protein>
    <recommendedName>
        <fullName evidence="7">Vacuolar protein sorting protein 11 C-terminal domain-containing protein</fullName>
    </recommendedName>
</protein>
<keyword evidence="4" id="KW-0862">Zinc</keyword>
<organism evidence="8">
    <name type="scientific">Ditylum brightwellii</name>
    <dbReference type="NCBI Taxonomy" id="49249"/>
    <lineage>
        <taxon>Eukaryota</taxon>
        <taxon>Sar</taxon>
        <taxon>Stramenopiles</taxon>
        <taxon>Ochrophyta</taxon>
        <taxon>Bacillariophyta</taxon>
        <taxon>Mediophyceae</taxon>
        <taxon>Lithodesmiophycidae</taxon>
        <taxon>Lithodesmiales</taxon>
        <taxon>Lithodesmiaceae</taxon>
        <taxon>Ditylum</taxon>
    </lineage>
</organism>
<evidence type="ECO:0000313" key="8">
    <source>
        <dbReference type="EMBL" id="CAE4596553.1"/>
    </source>
</evidence>
<keyword evidence="2" id="KW-0479">Metal-binding</keyword>
<dbReference type="InterPro" id="IPR057308">
    <property type="entry name" value="CHCR_PEP5_VPS11"/>
</dbReference>
<keyword evidence="3" id="KW-0863">Zinc-finger</keyword>
<dbReference type="Pfam" id="PF12451">
    <property type="entry name" value="VPS11_C"/>
    <property type="match status" value="1"/>
</dbReference>
<proteinExistence type="predicted"/>
<dbReference type="PANTHER" id="PTHR23323:SF24">
    <property type="entry name" value="VACUOLAR PROTEIN SORTING-ASSOCIATED PROTEIN 11 HOMOLOG"/>
    <property type="match status" value="1"/>
</dbReference>
<dbReference type="GO" id="GO:0008270">
    <property type="term" value="F:zinc ion binding"/>
    <property type="evidence" value="ECO:0007669"/>
    <property type="project" value="UniProtKB-KW"/>
</dbReference>
<dbReference type="AlphaFoldDB" id="A0A6S8ZW68"/>
<evidence type="ECO:0000259" key="7">
    <source>
        <dbReference type="Pfam" id="PF12451"/>
    </source>
</evidence>
<reference evidence="8" key="1">
    <citation type="submission" date="2021-01" db="EMBL/GenBank/DDBJ databases">
        <authorList>
            <person name="Corre E."/>
            <person name="Pelletier E."/>
            <person name="Niang G."/>
            <person name="Scheremetjew M."/>
            <person name="Finn R."/>
            <person name="Kale V."/>
            <person name="Holt S."/>
            <person name="Cochrane G."/>
            <person name="Meng A."/>
            <person name="Brown T."/>
            <person name="Cohen L."/>
        </authorList>
    </citation>
    <scope>NUCLEOTIDE SEQUENCE</scope>
    <source>
        <strain evidence="8">GSO104</strain>
    </source>
</reference>
<evidence type="ECO:0000256" key="2">
    <source>
        <dbReference type="ARBA" id="ARBA00022723"/>
    </source>
</evidence>
<comment type="subcellular location">
    <subcellularLocation>
        <location evidence="1">Endomembrane system</location>
        <topology evidence="1">Peripheral membrane protein</topology>
    </subcellularLocation>
</comment>
<keyword evidence="6" id="KW-0175">Coiled coil</keyword>
<feature type="coiled-coil region" evidence="6">
    <location>
        <begin position="552"/>
        <end position="586"/>
    </location>
</feature>
<evidence type="ECO:0000256" key="5">
    <source>
        <dbReference type="ARBA" id="ARBA00023136"/>
    </source>
</evidence>
<dbReference type="EMBL" id="HBNS01011512">
    <property type="protein sequence ID" value="CAE4596553.1"/>
    <property type="molecule type" value="Transcribed_RNA"/>
</dbReference>